<accession>A0A8B9S9C6</accession>
<reference evidence="4" key="1">
    <citation type="submission" date="2025-08" db="UniProtKB">
        <authorList>
            <consortium name="Ensembl"/>
        </authorList>
    </citation>
    <scope>IDENTIFICATION</scope>
</reference>
<dbReference type="AlphaFoldDB" id="A0A8B9S9C6"/>
<dbReference type="SUPFAM" id="SSF48726">
    <property type="entry name" value="Immunoglobulin"/>
    <property type="match status" value="1"/>
</dbReference>
<feature type="region of interest" description="Disordered" evidence="1">
    <location>
        <begin position="1"/>
        <end position="23"/>
    </location>
</feature>
<keyword evidence="2" id="KW-1133">Transmembrane helix</keyword>
<organism evidence="4 5">
    <name type="scientific">Apteryx owenii</name>
    <name type="common">Little spotted kiwi</name>
    <dbReference type="NCBI Taxonomy" id="8824"/>
    <lineage>
        <taxon>Eukaryota</taxon>
        <taxon>Metazoa</taxon>
        <taxon>Chordata</taxon>
        <taxon>Craniata</taxon>
        <taxon>Vertebrata</taxon>
        <taxon>Euteleostomi</taxon>
        <taxon>Archelosauria</taxon>
        <taxon>Archosauria</taxon>
        <taxon>Dinosauria</taxon>
        <taxon>Saurischia</taxon>
        <taxon>Theropoda</taxon>
        <taxon>Coelurosauria</taxon>
        <taxon>Aves</taxon>
        <taxon>Palaeognathae</taxon>
        <taxon>Apterygiformes</taxon>
        <taxon>Apterygidae</taxon>
        <taxon>Apteryx</taxon>
    </lineage>
</organism>
<dbReference type="Pfam" id="PF07686">
    <property type="entry name" value="V-set"/>
    <property type="match status" value="1"/>
</dbReference>
<proteinExistence type="predicted"/>
<keyword evidence="2" id="KW-0472">Membrane</keyword>
<protein>
    <recommendedName>
        <fullName evidence="3">Immunoglobulin V-set domain-containing protein</fullName>
    </recommendedName>
</protein>
<dbReference type="Ensembl" id="ENSAOWT00000016081.1">
    <property type="protein sequence ID" value="ENSAOWP00000014170.1"/>
    <property type="gene ID" value="ENSAOWG00000009669.1"/>
</dbReference>
<dbReference type="InterPro" id="IPR036179">
    <property type="entry name" value="Ig-like_dom_sf"/>
</dbReference>
<sequence length="123" mass="13943">MSSSGVLCHRAPRRRRARPAAAGIRQSPAELWLSPGATDQLGCNTSGAERSVSWYRERPDGALLHVYQSFQESPPQGRYSGTRERRRVFSFRISSVSPGPFTRFLVFFFFFFFNFPLPAASSY</sequence>
<reference evidence="4" key="2">
    <citation type="submission" date="2025-09" db="UniProtKB">
        <authorList>
            <consortium name="Ensembl"/>
        </authorList>
    </citation>
    <scope>IDENTIFICATION</scope>
</reference>
<evidence type="ECO:0000256" key="2">
    <source>
        <dbReference type="SAM" id="Phobius"/>
    </source>
</evidence>
<feature type="transmembrane region" description="Helical" evidence="2">
    <location>
        <begin position="93"/>
        <end position="113"/>
    </location>
</feature>
<dbReference type="InterPro" id="IPR013106">
    <property type="entry name" value="Ig_V-set"/>
</dbReference>
<dbReference type="Gene3D" id="2.60.40.10">
    <property type="entry name" value="Immunoglobulins"/>
    <property type="match status" value="1"/>
</dbReference>
<evidence type="ECO:0000313" key="4">
    <source>
        <dbReference type="Ensembl" id="ENSAOWP00000014170.1"/>
    </source>
</evidence>
<dbReference type="InterPro" id="IPR013783">
    <property type="entry name" value="Ig-like_fold"/>
</dbReference>
<evidence type="ECO:0000256" key="1">
    <source>
        <dbReference type="SAM" id="MobiDB-lite"/>
    </source>
</evidence>
<name>A0A8B9S9C6_APTOW</name>
<evidence type="ECO:0000313" key="5">
    <source>
        <dbReference type="Proteomes" id="UP000694424"/>
    </source>
</evidence>
<dbReference type="Proteomes" id="UP000694424">
    <property type="component" value="Unplaced"/>
</dbReference>
<keyword evidence="2" id="KW-0812">Transmembrane</keyword>
<feature type="domain" description="Immunoglobulin V-set" evidence="3">
    <location>
        <begin position="26"/>
        <end position="98"/>
    </location>
</feature>
<keyword evidence="5" id="KW-1185">Reference proteome</keyword>
<evidence type="ECO:0000259" key="3">
    <source>
        <dbReference type="Pfam" id="PF07686"/>
    </source>
</evidence>